<reference evidence="2" key="2">
    <citation type="submission" date="2018-07" db="EMBL/GenBank/DDBJ databases">
        <authorList>
            <consortium name="NCBI Pathogen Detection Project"/>
        </authorList>
    </citation>
    <scope>NUCLEOTIDE SEQUENCE</scope>
    <source>
        <strain evidence="2">BCW_2640</strain>
    </source>
</reference>
<comment type="caution">
    <text evidence="2">The sequence shown here is derived from an EMBL/GenBank/DDBJ whole genome shotgun (WGS) entry which is preliminary data.</text>
</comment>
<proteinExistence type="predicted"/>
<dbReference type="EMBL" id="DAARBX010000001">
    <property type="protein sequence ID" value="HAE1791669.1"/>
    <property type="molecule type" value="Genomic_DNA"/>
</dbReference>
<feature type="signal peptide" evidence="1">
    <location>
        <begin position="1"/>
        <end position="19"/>
    </location>
</feature>
<evidence type="ECO:0000256" key="1">
    <source>
        <dbReference type="SAM" id="SignalP"/>
    </source>
</evidence>
<organism evidence="2">
    <name type="scientific">Salmonella enterica subsp. enterica serovar Ank</name>
    <dbReference type="NCBI Taxonomy" id="1173578"/>
    <lineage>
        <taxon>Bacteria</taxon>
        <taxon>Pseudomonadati</taxon>
        <taxon>Pseudomonadota</taxon>
        <taxon>Gammaproteobacteria</taxon>
        <taxon>Enterobacterales</taxon>
        <taxon>Enterobacteriaceae</taxon>
        <taxon>Salmonella</taxon>
    </lineage>
</organism>
<dbReference type="AlphaFoldDB" id="A0A5I2XDG5"/>
<feature type="chain" id="PRO_5030126342" description="Outer membrane lipoprotein-sorting protein" evidence="1">
    <location>
        <begin position="20"/>
        <end position="297"/>
    </location>
</feature>
<gene>
    <name evidence="2" type="ORF">G3V02_000304</name>
</gene>
<sequence length="297" mass="33349">MKKLILFIISMSVVSISQAETPMRNDPLNVSGFNFAESNKAYLSKKIKDIYGSCYRLEEPLVIRLSAEGNGVAGAKSWRAKVRFTLPQSKIIDSVHMSARDENAGVTWIDNRAMGGNSLYALGNMITWDNAKLAQDGPRISQRGWQIETDSVNNNKVMRFVTIPTRNLETLEFIFESDANPNNVHIMFRRIPGTNFMNNVSLWYPKGGDSANLLDTYLDPKGKGNKLRGSYVDGNPVKGVPYGKFSLVRAEQINFAGVQRVGPSQIWMGVYEADFRVDERERRKYGITAEQFDAACQ</sequence>
<evidence type="ECO:0000313" key="2">
    <source>
        <dbReference type="EMBL" id="HAE1791669.1"/>
    </source>
</evidence>
<reference evidence="2" key="1">
    <citation type="journal article" date="2018" name="Genome Biol.">
        <title>SKESA: strategic k-mer extension for scrupulous assemblies.</title>
        <authorList>
            <person name="Souvorov A."/>
            <person name="Agarwala R."/>
            <person name="Lipman D.J."/>
        </authorList>
    </citation>
    <scope>NUCLEOTIDE SEQUENCE</scope>
    <source>
        <strain evidence="2">BCW_2640</strain>
    </source>
</reference>
<keyword evidence="1" id="KW-0732">Signal</keyword>
<accession>A0A5I2XDG5</accession>
<name>A0A5I2XDG5_SALET</name>
<protein>
    <recommendedName>
        <fullName evidence="3">Outer membrane lipoprotein-sorting protein</fullName>
    </recommendedName>
</protein>
<evidence type="ECO:0008006" key="3">
    <source>
        <dbReference type="Google" id="ProtNLM"/>
    </source>
</evidence>